<dbReference type="Pfam" id="PF00440">
    <property type="entry name" value="TetR_N"/>
    <property type="match status" value="1"/>
</dbReference>
<dbReference type="RefSeq" id="WP_097123014.1">
    <property type="nucleotide sequence ID" value="NZ_PDWU01000005.1"/>
</dbReference>
<dbReference type="EMBL" id="OCND01000008">
    <property type="protein sequence ID" value="SOD56088.1"/>
    <property type="molecule type" value="Genomic_DNA"/>
</dbReference>
<reference evidence="7 8" key="1">
    <citation type="submission" date="2017-09" db="EMBL/GenBank/DDBJ databases">
        <authorList>
            <person name="Ehlers B."/>
            <person name="Leendertz F.H."/>
        </authorList>
    </citation>
    <scope>NUCLEOTIDE SEQUENCE [LARGE SCALE GENOMIC DNA]</scope>
    <source>
        <strain evidence="7 8">CGMCC 1.10978</strain>
    </source>
</reference>
<dbReference type="PANTHER" id="PTHR30055:SF226">
    <property type="entry name" value="HTH-TYPE TRANSCRIPTIONAL REGULATOR PKSA"/>
    <property type="match status" value="1"/>
</dbReference>
<feature type="region of interest" description="Disordered" evidence="5">
    <location>
        <begin position="1"/>
        <end position="22"/>
    </location>
</feature>
<dbReference type="OrthoDB" id="8535430at2"/>
<evidence type="ECO:0000256" key="3">
    <source>
        <dbReference type="ARBA" id="ARBA00023163"/>
    </source>
</evidence>
<accession>A0A286DBU7</accession>
<keyword evidence="1" id="KW-0805">Transcription regulation</keyword>
<keyword evidence="8" id="KW-1185">Reference proteome</keyword>
<dbReference type="FunFam" id="1.10.10.60:FF:000141">
    <property type="entry name" value="TetR family transcriptional regulator"/>
    <property type="match status" value="1"/>
</dbReference>
<evidence type="ECO:0000256" key="5">
    <source>
        <dbReference type="SAM" id="MobiDB-lite"/>
    </source>
</evidence>
<dbReference type="InterPro" id="IPR050109">
    <property type="entry name" value="HTH-type_TetR-like_transc_reg"/>
</dbReference>
<protein>
    <submittedName>
        <fullName evidence="7">Transcriptional regulator, TetR family</fullName>
    </submittedName>
</protein>
<feature type="domain" description="HTH tetR-type" evidence="6">
    <location>
        <begin position="25"/>
        <end position="85"/>
    </location>
</feature>
<dbReference type="GO" id="GO:0000976">
    <property type="term" value="F:transcription cis-regulatory region binding"/>
    <property type="evidence" value="ECO:0007669"/>
    <property type="project" value="TreeGrafter"/>
</dbReference>
<evidence type="ECO:0000256" key="1">
    <source>
        <dbReference type="ARBA" id="ARBA00023015"/>
    </source>
</evidence>
<dbReference type="GO" id="GO:0003700">
    <property type="term" value="F:DNA-binding transcription factor activity"/>
    <property type="evidence" value="ECO:0007669"/>
    <property type="project" value="TreeGrafter"/>
</dbReference>
<dbReference type="Gene3D" id="1.10.357.10">
    <property type="entry name" value="Tetracycline Repressor, domain 2"/>
    <property type="match status" value="1"/>
</dbReference>
<dbReference type="SUPFAM" id="SSF46689">
    <property type="entry name" value="Homeodomain-like"/>
    <property type="match status" value="1"/>
</dbReference>
<dbReference type="AlphaFoldDB" id="A0A286DBU7"/>
<dbReference type="PROSITE" id="PS01081">
    <property type="entry name" value="HTH_TETR_1"/>
    <property type="match status" value="1"/>
</dbReference>
<evidence type="ECO:0000313" key="7">
    <source>
        <dbReference type="EMBL" id="SOD56088.1"/>
    </source>
</evidence>
<evidence type="ECO:0000259" key="6">
    <source>
        <dbReference type="PROSITE" id="PS50977"/>
    </source>
</evidence>
<gene>
    <name evidence="7" type="ORF">SAMN06296416_108169</name>
</gene>
<dbReference type="PANTHER" id="PTHR30055">
    <property type="entry name" value="HTH-TYPE TRANSCRIPTIONAL REGULATOR RUTR"/>
    <property type="match status" value="1"/>
</dbReference>
<dbReference type="PRINTS" id="PR00455">
    <property type="entry name" value="HTHTETR"/>
</dbReference>
<keyword evidence="3" id="KW-0804">Transcription</keyword>
<keyword evidence="2 4" id="KW-0238">DNA-binding</keyword>
<evidence type="ECO:0000313" key="8">
    <source>
        <dbReference type="Proteomes" id="UP000219374"/>
    </source>
</evidence>
<organism evidence="7 8">
    <name type="scientific">Pseudoxanthomonas wuyuanensis</name>
    <dbReference type="NCBI Taxonomy" id="1073196"/>
    <lineage>
        <taxon>Bacteria</taxon>
        <taxon>Pseudomonadati</taxon>
        <taxon>Pseudomonadota</taxon>
        <taxon>Gammaproteobacteria</taxon>
        <taxon>Lysobacterales</taxon>
        <taxon>Lysobacteraceae</taxon>
        <taxon>Pseudoxanthomonas</taxon>
    </lineage>
</organism>
<feature type="DNA-binding region" description="H-T-H motif" evidence="4">
    <location>
        <begin position="48"/>
        <end position="67"/>
    </location>
</feature>
<evidence type="ECO:0000256" key="2">
    <source>
        <dbReference type="ARBA" id="ARBA00023125"/>
    </source>
</evidence>
<dbReference type="InterPro" id="IPR023772">
    <property type="entry name" value="DNA-bd_HTH_TetR-type_CS"/>
</dbReference>
<evidence type="ECO:0000256" key="4">
    <source>
        <dbReference type="PROSITE-ProRule" id="PRU00335"/>
    </source>
</evidence>
<name>A0A286DBU7_9GAMM</name>
<sequence length="215" mass="24248">MTTKKEKKKPETANDKKRRTRLSPEIRRKQILEAALVEFSAQGFAATSISRIAQRVGISKANVYVHFSSKDEIFETLLRSLSSLGKTQGNWRQIEDAEDVPGFIDNLVDATYASFTPEALAILRLMISEGHRIPDVLAKWHEGNVSARAERQAIIDEQVAAGRMKRSPLTEHFQFAMTPFVYAGVAKLVFGDAATEEVERMKDTHRKLLHQLLEP</sequence>
<dbReference type="Proteomes" id="UP000219374">
    <property type="component" value="Unassembled WGS sequence"/>
</dbReference>
<dbReference type="InterPro" id="IPR009057">
    <property type="entry name" value="Homeodomain-like_sf"/>
</dbReference>
<proteinExistence type="predicted"/>
<dbReference type="PROSITE" id="PS50977">
    <property type="entry name" value="HTH_TETR_2"/>
    <property type="match status" value="1"/>
</dbReference>
<dbReference type="InterPro" id="IPR001647">
    <property type="entry name" value="HTH_TetR"/>
</dbReference>